<organism evidence="2 5">
    <name type="scientific">Parasedimentitalea maritima</name>
    <dbReference type="NCBI Taxonomy" id="2578117"/>
    <lineage>
        <taxon>Bacteria</taxon>
        <taxon>Pseudomonadati</taxon>
        <taxon>Pseudomonadota</taxon>
        <taxon>Alphaproteobacteria</taxon>
        <taxon>Rhodobacterales</taxon>
        <taxon>Paracoccaceae</taxon>
        <taxon>Parasedimentitalea</taxon>
    </lineage>
</organism>
<gene>
    <name evidence="3" type="ORF">FEE96_03075</name>
    <name evidence="2" type="ORF">GP644_03120</name>
</gene>
<evidence type="ECO:0000313" key="3">
    <source>
        <dbReference type="EMBL" id="TLP69285.1"/>
    </source>
</evidence>
<keyword evidence="1" id="KW-0812">Transmembrane</keyword>
<dbReference type="EMBL" id="WSFO01000001">
    <property type="protein sequence ID" value="KAE9632780.1"/>
    <property type="molecule type" value="Genomic_DNA"/>
</dbReference>
<evidence type="ECO:0000313" key="5">
    <source>
        <dbReference type="Proteomes" id="UP000441586"/>
    </source>
</evidence>
<reference evidence="2 5" key="2">
    <citation type="submission" date="2019-12" db="EMBL/GenBank/DDBJ databases">
        <authorList>
            <person name="Zhang Y.-J."/>
        </authorList>
    </citation>
    <scope>NUCLEOTIDE SEQUENCE [LARGE SCALE GENOMIC DNA]</scope>
    <source>
        <strain evidence="2 5">H18S-6</strain>
    </source>
</reference>
<accession>A0A6A4RP83</accession>
<proteinExistence type="predicted"/>
<evidence type="ECO:0000313" key="4">
    <source>
        <dbReference type="Proteomes" id="UP000305041"/>
    </source>
</evidence>
<keyword evidence="1" id="KW-0472">Membrane</keyword>
<reference evidence="3 4" key="1">
    <citation type="submission" date="2019-05" db="EMBL/GenBank/DDBJ databases">
        <title>Draft genome sequence of Pelagicola sp. DSW4-44.</title>
        <authorList>
            <person name="Oh J."/>
        </authorList>
    </citation>
    <scope>NUCLEOTIDE SEQUENCE [LARGE SCALE GENOMIC DNA]</scope>
    <source>
        <strain evidence="3 4">DSW4-44</strain>
    </source>
</reference>
<dbReference type="AlphaFoldDB" id="A0A5R8ZSD0"/>
<dbReference type="Pfam" id="PF11750">
    <property type="entry name" value="DUF3307"/>
    <property type="match status" value="1"/>
</dbReference>
<dbReference type="Proteomes" id="UP000305041">
    <property type="component" value="Unassembled WGS sequence"/>
</dbReference>
<dbReference type="RefSeq" id="WP_138161519.1">
    <property type="nucleotide sequence ID" value="NZ_VAUA01000001.1"/>
</dbReference>
<accession>A0A5R8ZSD0</accession>
<feature type="transmembrane region" description="Helical" evidence="1">
    <location>
        <begin position="47"/>
        <end position="78"/>
    </location>
</feature>
<keyword evidence="1" id="KW-1133">Transmembrane helix</keyword>
<keyword evidence="4" id="KW-1185">Reference proteome</keyword>
<dbReference type="OrthoDB" id="558011at2"/>
<name>A0A5R8ZSD0_9RHOB</name>
<evidence type="ECO:0000313" key="2">
    <source>
        <dbReference type="EMBL" id="KAE9632780.1"/>
    </source>
</evidence>
<dbReference type="InterPro" id="IPR021737">
    <property type="entry name" value="Phage_phiKZ_Orf197"/>
</dbReference>
<evidence type="ECO:0000256" key="1">
    <source>
        <dbReference type="SAM" id="Phobius"/>
    </source>
</evidence>
<protein>
    <submittedName>
        <fullName evidence="2">DUF3307 domain-containing protein</fullName>
    </submittedName>
</protein>
<feature type="transmembrane region" description="Helical" evidence="1">
    <location>
        <begin position="6"/>
        <end position="26"/>
    </location>
</feature>
<comment type="caution">
    <text evidence="2">The sequence shown here is derived from an EMBL/GenBank/DDBJ whole genome shotgun (WGS) entry which is preliminary data.</text>
</comment>
<dbReference type="Proteomes" id="UP000441586">
    <property type="component" value="Unassembled WGS sequence"/>
</dbReference>
<sequence>MPEYVGSVLLLLCLFQIKHMFADFYMQTPKMLSGRGEYMHMGRAQHAAVHALGSILVLVWFGAPTAFILTLCALEWVVHFNIDYCKARFSEVKKLTPTMGMFWCAMGTDQALHHLTYLAMVWAWVEYVAT</sequence>
<dbReference type="EMBL" id="VAUA01000001">
    <property type="protein sequence ID" value="TLP69285.1"/>
    <property type="molecule type" value="Genomic_DNA"/>
</dbReference>